<comment type="caution">
    <text evidence="5">The sequence shown here is derived from an EMBL/GenBank/DDBJ whole genome shotgun (WGS) entry which is preliminary data.</text>
</comment>
<evidence type="ECO:0000313" key="6">
    <source>
        <dbReference type="Proteomes" id="UP000324800"/>
    </source>
</evidence>
<dbReference type="PANTHER" id="PTHR12176">
    <property type="entry name" value="SAM-DEPENDENT METHYLTRANSFERASE SUPERFAMILY PROTEIN"/>
    <property type="match status" value="1"/>
</dbReference>
<feature type="domain" description="Methyltransferase" evidence="4">
    <location>
        <begin position="40"/>
        <end position="169"/>
    </location>
</feature>
<dbReference type="OrthoDB" id="411785at2759"/>
<comment type="similarity">
    <text evidence="1">Belongs to the methyltransferase superfamily.</text>
</comment>
<dbReference type="Gene3D" id="3.40.50.150">
    <property type="entry name" value="Vaccinia Virus protein VP39"/>
    <property type="match status" value="1"/>
</dbReference>
<dbReference type="SUPFAM" id="SSF53335">
    <property type="entry name" value="S-adenosyl-L-methionine-dependent methyltransferases"/>
    <property type="match status" value="1"/>
</dbReference>
<reference evidence="5 6" key="1">
    <citation type="submission" date="2019-03" db="EMBL/GenBank/DDBJ databases">
        <title>Single cell metagenomics reveals metabolic interactions within the superorganism composed of flagellate Streblomastix strix and complex community of Bacteroidetes bacteria on its surface.</title>
        <authorList>
            <person name="Treitli S.C."/>
            <person name="Kolisko M."/>
            <person name="Husnik F."/>
            <person name="Keeling P."/>
            <person name="Hampl V."/>
        </authorList>
    </citation>
    <scope>NUCLEOTIDE SEQUENCE [LARGE SCALE GENOMIC DNA]</scope>
    <source>
        <strain evidence="5">ST1C</strain>
    </source>
</reference>
<dbReference type="Proteomes" id="UP000324800">
    <property type="component" value="Unassembled WGS sequence"/>
</dbReference>
<sequence length="212" mass="24399">MTLQYGKADYWNERYTRDQQSFEWFQRYSALKKPIIQNIKKSSNILQVGVGTSRLQEDMYDDGYRNITSIDISPVAIDLVKKRAEDKQELKFEVGDVLELSRYGEGIYDAVIDKGTMDSILCGEDAYPNIMKMLAGISKVLKANGVFFEVSYGIQENRMAYLQQPEYNWTVTVSPVTEAPPKKSQQKAKQIHAVPTAQNEEEIHYIYICKKK</sequence>
<dbReference type="GO" id="GO:0032259">
    <property type="term" value="P:methylation"/>
    <property type="evidence" value="ECO:0007669"/>
    <property type="project" value="UniProtKB-KW"/>
</dbReference>
<gene>
    <name evidence="5" type="ORF">EZS28_000450</name>
</gene>
<dbReference type="AlphaFoldDB" id="A0A5J4XBX0"/>
<dbReference type="EMBL" id="SNRW01000036">
    <property type="protein sequence ID" value="KAA6404019.1"/>
    <property type="molecule type" value="Genomic_DNA"/>
</dbReference>
<evidence type="ECO:0000256" key="2">
    <source>
        <dbReference type="ARBA" id="ARBA00022603"/>
    </source>
</evidence>
<evidence type="ECO:0000256" key="3">
    <source>
        <dbReference type="ARBA" id="ARBA00022679"/>
    </source>
</evidence>
<dbReference type="InterPro" id="IPR029063">
    <property type="entry name" value="SAM-dependent_MTases_sf"/>
</dbReference>
<dbReference type="GO" id="GO:0008168">
    <property type="term" value="F:methyltransferase activity"/>
    <property type="evidence" value="ECO:0007669"/>
    <property type="project" value="UniProtKB-KW"/>
</dbReference>
<organism evidence="5 6">
    <name type="scientific">Streblomastix strix</name>
    <dbReference type="NCBI Taxonomy" id="222440"/>
    <lineage>
        <taxon>Eukaryota</taxon>
        <taxon>Metamonada</taxon>
        <taxon>Preaxostyla</taxon>
        <taxon>Oxymonadida</taxon>
        <taxon>Streblomastigidae</taxon>
        <taxon>Streblomastix</taxon>
    </lineage>
</organism>
<proteinExistence type="inferred from homology"/>
<evidence type="ECO:0000259" key="4">
    <source>
        <dbReference type="Pfam" id="PF13847"/>
    </source>
</evidence>
<protein>
    <submittedName>
        <fullName evidence="5">Putative kinase domain protein</fullName>
    </submittedName>
</protein>
<dbReference type="CDD" id="cd02440">
    <property type="entry name" value="AdoMet_MTases"/>
    <property type="match status" value="1"/>
</dbReference>
<evidence type="ECO:0000256" key="1">
    <source>
        <dbReference type="ARBA" id="ARBA00008361"/>
    </source>
</evidence>
<dbReference type="FunFam" id="3.40.50.150:FF:000217">
    <property type="entry name" value="Methyltransferase protein 13"/>
    <property type="match status" value="1"/>
</dbReference>
<dbReference type="InterPro" id="IPR025714">
    <property type="entry name" value="Methyltranfer_dom"/>
</dbReference>
<keyword evidence="2" id="KW-0489">Methyltransferase</keyword>
<dbReference type="Pfam" id="PF13847">
    <property type="entry name" value="Methyltransf_31"/>
    <property type="match status" value="1"/>
</dbReference>
<evidence type="ECO:0000313" key="5">
    <source>
        <dbReference type="EMBL" id="KAA6404019.1"/>
    </source>
</evidence>
<dbReference type="InterPro" id="IPR051419">
    <property type="entry name" value="Lys/N-term_MeTrsfase_sf"/>
</dbReference>
<dbReference type="GO" id="GO:0016301">
    <property type="term" value="F:kinase activity"/>
    <property type="evidence" value="ECO:0007669"/>
    <property type="project" value="UniProtKB-KW"/>
</dbReference>
<keyword evidence="3" id="KW-0808">Transferase</keyword>
<keyword evidence="5" id="KW-0418">Kinase</keyword>
<dbReference type="PANTHER" id="PTHR12176:SF79">
    <property type="entry name" value="METHYLTRANSFERASE TYPE 11 DOMAIN-CONTAINING PROTEIN"/>
    <property type="match status" value="1"/>
</dbReference>
<accession>A0A5J4XBX0</accession>
<name>A0A5J4XBX0_9EUKA</name>